<organism evidence="1 2">
    <name type="scientific">Candidatus Giovannonibacteria bacterium GW2011_GWF2_42_19</name>
    <dbReference type="NCBI Taxonomy" id="1618659"/>
    <lineage>
        <taxon>Bacteria</taxon>
        <taxon>Candidatus Giovannoniibacteriota</taxon>
    </lineage>
</organism>
<protein>
    <submittedName>
        <fullName evidence="1">Uncharacterized protein</fullName>
    </submittedName>
</protein>
<name>A0A0G0ZE87_9BACT</name>
<proteinExistence type="predicted"/>
<dbReference type="STRING" id="1618659.UV11_C0020G0004"/>
<sequence length="102" mass="11597">MAVYTDDRSTFIVTIDVFRWADGRKIHSRLVHRIHAKKARIEATIQDGIKNLPSTTKVEYSVVPLKVTTTEAITRYFKLNALAFRTGDSPTPPVSEEARDEH</sequence>
<dbReference type="EMBL" id="LCDF01000020">
    <property type="protein sequence ID" value="KKS47035.1"/>
    <property type="molecule type" value="Genomic_DNA"/>
</dbReference>
<accession>A0A0G0ZE87</accession>
<dbReference type="Proteomes" id="UP000034036">
    <property type="component" value="Unassembled WGS sequence"/>
</dbReference>
<evidence type="ECO:0000313" key="2">
    <source>
        <dbReference type="Proteomes" id="UP000034036"/>
    </source>
</evidence>
<gene>
    <name evidence="1" type="ORF">UV11_C0020G0004</name>
</gene>
<dbReference type="AlphaFoldDB" id="A0A0G0ZE87"/>
<evidence type="ECO:0000313" key="1">
    <source>
        <dbReference type="EMBL" id="KKS47035.1"/>
    </source>
</evidence>
<comment type="caution">
    <text evidence="1">The sequence shown here is derived from an EMBL/GenBank/DDBJ whole genome shotgun (WGS) entry which is preliminary data.</text>
</comment>
<reference evidence="1 2" key="1">
    <citation type="journal article" date="2015" name="Nature">
        <title>rRNA introns, odd ribosomes, and small enigmatic genomes across a large radiation of phyla.</title>
        <authorList>
            <person name="Brown C.T."/>
            <person name="Hug L.A."/>
            <person name="Thomas B.C."/>
            <person name="Sharon I."/>
            <person name="Castelle C.J."/>
            <person name="Singh A."/>
            <person name="Wilkins M.J."/>
            <person name="Williams K.H."/>
            <person name="Banfield J.F."/>
        </authorList>
    </citation>
    <scope>NUCLEOTIDE SEQUENCE [LARGE SCALE GENOMIC DNA]</scope>
</reference>